<accession>A0A5B0Q728</accession>
<comment type="caution">
    <text evidence="3">The sequence shown here is derived from an EMBL/GenBank/DDBJ whole genome shotgun (WGS) entry which is preliminary data.</text>
</comment>
<feature type="coiled-coil region" evidence="1">
    <location>
        <begin position="615"/>
        <end position="642"/>
    </location>
</feature>
<evidence type="ECO:0008006" key="5">
    <source>
        <dbReference type="Google" id="ProtNLM"/>
    </source>
</evidence>
<evidence type="ECO:0000313" key="3">
    <source>
        <dbReference type="EMBL" id="KAA1108947.1"/>
    </source>
</evidence>
<feature type="region of interest" description="Disordered" evidence="2">
    <location>
        <begin position="222"/>
        <end position="298"/>
    </location>
</feature>
<feature type="region of interest" description="Disordered" evidence="2">
    <location>
        <begin position="371"/>
        <end position="496"/>
    </location>
</feature>
<dbReference type="PANTHER" id="PTHR45023:SF4">
    <property type="entry name" value="GLYCINE-RICH PROTEIN-RELATED"/>
    <property type="match status" value="1"/>
</dbReference>
<gene>
    <name evidence="3" type="ORF">PGT21_029666</name>
</gene>
<feature type="region of interest" description="Disordered" evidence="2">
    <location>
        <begin position="310"/>
        <end position="342"/>
    </location>
</feature>
<feature type="compositionally biased region" description="Polar residues" evidence="2">
    <location>
        <begin position="374"/>
        <end position="387"/>
    </location>
</feature>
<organism evidence="3 4">
    <name type="scientific">Puccinia graminis f. sp. tritici</name>
    <dbReference type="NCBI Taxonomy" id="56615"/>
    <lineage>
        <taxon>Eukaryota</taxon>
        <taxon>Fungi</taxon>
        <taxon>Dikarya</taxon>
        <taxon>Basidiomycota</taxon>
        <taxon>Pucciniomycotina</taxon>
        <taxon>Pucciniomycetes</taxon>
        <taxon>Pucciniales</taxon>
        <taxon>Pucciniaceae</taxon>
        <taxon>Puccinia</taxon>
    </lineage>
</organism>
<feature type="region of interest" description="Disordered" evidence="2">
    <location>
        <begin position="525"/>
        <end position="562"/>
    </location>
</feature>
<dbReference type="PANTHER" id="PTHR45023">
    <property type="match status" value="1"/>
</dbReference>
<name>A0A5B0Q728_PUCGR</name>
<feature type="compositionally biased region" description="Polar residues" evidence="2">
    <location>
        <begin position="413"/>
        <end position="424"/>
    </location>
</feature>
<dbReference type="OrthoDB" id="2505239at2759"/>
<feature type="compositionally biased region" description="Low complexity" evidence="2">
    <location>
        <begin position="273"/>
        <end position="284"/>
    </location>
</feature>
<feature type="compositionally biased region" description="Polar residues" evidence="2">
    <location>
        <begin position="285"/>
        <end position="295"/>
    </location>
</feature>
<feature type="region of interest" description="Disordered" evidence="2">
    <location>
        <begin position="181"/>
        <end position="204"/>
    </location>
</feature>
<keyword evidence="1" id="KW-0175">Coiled coil</keyword>
<feature type="compositionally biased region" description="Basic and acidic residues" evidence="2">
    <location>
        <begin position="1"/>
        <end position="10"/>
    </location>
</feature>
<dbReference type="AlphaFoldDB" id="A0A5B0Q728"/>
<evidence type="ECO:0000313" key="4">
    <source>
        <dbReference type="Proteomes" id="UP000324748"/>
    </source>
</evidence>
<proteinExistence type="predicted"/>
<protein>
    <recommendedName>
        <fullName evidence="5">No apical meristem-associated C-terminal domain-containing protein</fullName>
    </recommendedName>
</protein>
<evidence type="ECO:0000256" key="1">
    <source>
        <dbReference type="SAM" id="Coils"/>
    </source>
</evidence>
<keyword evidence="4" id="KW-1185">Reference proteome</keyword>
<feature type="compositionally biased region" description="Low complexity" evidence="2">
    <location>
        <begin position="401"/>
        <end position="412"/>
    </location>
</feature>
<feature type="region of interest" description="Disordered" evidence="2">
    <location>
        <begin position="1"/>
        <end position="50"/>
    </location>
</feature>
<sequence length="668" mass="72989">MNTDTQKEENPAITKETSLEETLSQNTPAEQPEEENEFEASNTKKKGSHLFTPDEDKLLAEYWLRCPDNLTAEGKPHFFKCQDLSLPEIYEQVVQVRTRTMKKRFDFFQRHTLNFSAIYNKLKQSSLNLGAENTSDAALVEIAKEEYCRQTGRQFGFEPAWYVLRDHPKWMMQGMESTLPVSSAEEHLAPPSPADHLSSTLAQTPRPAESIFAATLEDSFRAKNPAPSVSPTITSCTPGPTSHLSGLKSFSNRRVPNPSVPDSFQAKKPVPSPSITSSTPGPTSHLSARPTSPISGRTCFFGRHLPNPSVPDSFQAKNPVRSPSIASSIPGRTSHLSARPTSPISGRTCFFGRHVPNPSVPDSFQAKNLAPLPTVTSSTPGLTSHQSAGPVIPNPSGPPYSTESLGTTSSLSNPINQQTDINPSHTRESSVEVISTPLSKKPRIRRSSPPQTTSVVSEPLPRSDPQSRPSPPLTERQCIPGPLLSSEPRFHASGSSPMCPPAIPADGFGENYSKYASSQTLPVFPTPSTAPLSEPSCTPDQSHTISTVSKEADQSTNITTSGQKRTFDGLEKDASSSNAAQLELNTNVTTCPEKDGYTLGSIVLNNASWDGHYDLLRLQLEVRRLEAENESDRMQVKIMEKDVLACTDEFEKEFFLVKKQKILANLKA</sequence>
<feature type="compositionally biased region" description="Polar residues" evidence="2">
    <location>
        <begin position="324"/>
        <end position="342"/>
    </location>
</feature>
<dbReference type="Proteomes" id="UP000324748">
    <property type="component" value="Unassembled WGS sequence"/>
</dbReference>
<dbReference type="EMBL" id="VSWC01000028">
    <property type="protein sequence ID" value="KAA1108947.1"/>
    <property type="molecule type" value="Genomic_DNA"/>
</dbReference>
<reference evidence="3 4" key="1">
    <citation type="submission" date="2019-05" db="EMBL/GenBank/DDBJ databases">
        <title>Emergence of the Ug99 lineage of the wheat stem rust pathogen through somatic hybridization.</title>
        <authorList>
            <person name="Li F."/>
            <person name="Upadhyaya N.M."/>
            <person name="Sperschneider J."/>
            <person name="Matny O."/>
            <person name="Nguyen-Phuc H."/>
            <person name="Mago R."/>
            <person name="Raley C."/>
            <person name="Miller M.E."/>
            <person name="Silverstein K.A.T."/>
            <person name="Henningsen E."/>
            <person name="Hirsch C.D."/>
            <person name="Visser B."/>
            <person name="Pretorius Z.A."/>
            <person name="Steffenson B.J."/>
            <person name="Schwessinger B."/>
            <person name="Dodds P.N."/>
            <person name="Figueroa M."/>
        </authorList>
    </citation>
    <scope>NUCLEOTIDE SEQUENCE [LARGE SCALE GENOMIC DNA]</scope>
    <source>
        <strain evidence="3">21-0</strain>
    </source>
</reference>
<evidence type="ECO:0000256" key="2">
    <source>
        <dbReference type="SAM" id="MobiDB-lite"/>
    </source>
</evidence>
<feature type="compositionally biased region" description="Polar residues" evidence="2">
    <location>
        <begin position="227"/>
        <end position="254"/>
    </location>
</feature>